<comment type="caution">
    <text evidence="3">The sequence shown here is derived from an EMBL/GenBank/DDBJ whole genome shotgun (WGS) entry which is preliminary data.</text>
</comment>
<feature type="domain" description="PTS EIIA type-4" evidence="2">
    <location>
        <begin position="1"/>
        <end position="128"/>
    </location>
</feature>
<dbReference type="GO" id="GO:0016740">
    <property type="term" value="F:transferase activity"/>
    <property type="evidence" value="ECO:0007669"/>
    <property type="project" value="UniProtKB-KW"/>
</dbReference>
<dbReference type="Pfam" id="PF03610">
    <property type="entry name" value="EIIA-man"/>
    <property type="match status" value="1"/>
</dbReference>
<dbReference type="GO" id="GO:0016020">
    <property type="term" value="C:membrane"/>
    <property type="evidence" value="ECO:0007669"/>
    <property type="project" value="InterPro"/>
</dbReference>
<dbReference type="Proteomes" id="UP000051841">
    <property type="component" value="Unassembled WGS sequence"/>
</dbReference>
<dbReference type="Gene3D" id="3.40.50.510">
    <property type="entry name" value="Phosphotransferase system, mannose-type IIA component"/>
    <property type="match status" value="1"/>
</dbReference>
<dbReference type="PANTHER" id="PTHR33799">
    <property type="entry name" value="PTS PERMEASE-RELATED-RELATED"/>
    <property type="match status" value="1"/>
</dbReference>
<dbReference type="PATRIC" id="fig|1410657.5.peg.1615"/>
<dbReference type="InterPro" id="IPR036662">
    <property type="entry name" value="PTS_EIIA_man-typ_sf"/>
</dbReference>
<evidence type="ECO:0000259" key="2">
    <source>
        <dbReference type="PROSITE" id="PS51096"/>
    </source>
</evidence>
<keyword evidence="1" id="KW-0808">Transferase</keyword>
<dbReference type="PANTHER" id="PTHR33799:SF1">
    <property type="entry name" value="PTS SYSTEM MANNOSE-SPECIFIC EIIAB COMPONENT-RELATED"/>
    <property type="match status" value="1"/>
</dbReference>
<dbReference type="AlphaFoldDB" id="A0A0R2H4T2"/>
<dbReference type="SUPFAM" id="SSF53062">
    <property type="entry name" value="PTS system fructose IIA component-like"/>
    <property type="match status" value="1"/>
</dbReference>
<proteinExistence type="predicted"/>
<accession>A0A0R2H4T2</accession>
<dbReference type="GO" id="GO:0009401">
    <property type="term" value="P:phosphoenolpyruvate-dependent sugar phosphotransferase system"/>
    <property type="evidence" value="ECO:0007669"/>
    <property type="project" value="InterPro"/>
</dbReference>
<sequence length="144" mass="15039">MKYLVLVSHGGFAAGLKSSLAMFAGDKMDQVIATGLENGKSAAEFREVFKEAISPIQAEDEMVLLADIIGGSPLTTALDVLGEMNRLESTVVVGGMNLPMALTAAVMKDALDGDALATTLVSEATTALQQFKATAEDADEEDDI</sequence>
<evidence type="ECO:0000256" key="1">
    <source>
        <dbReference type="ARBA" id="ARBA00022679"/>
    </source>
</evidence>
<keyword evidence="4" id="KW-1185">Reference proteome</keyword>
<dbReference type="RefSeq" id="WP_029070957.1">
    <property type="nucleotide sequence ID" value="NZ_JNKN01000048.1"/>
</dbReference>
<evidence type="ECO:0000313" key="4">
    <source>
        <dbReference type="Proteomes" id="UP000051841"/>
    </source>
</evidence>
<protein>
    <recommendedName>
        <fullName evidence="2">PTS EIIA type-4 domain-containing protein</fullName>
    </recommendedName>
</protein>
<gene>
    <name evidence="3" type="ORF">IV49_GL001565</name>
</gene>
<organism evidence="3 4">
    <name type="scientific">Kandleria vitulina DSM 20405</name>
    <dbReference type="NCBI Taxonomy" id="1410657"/>
    <lineage>
        <taxon>Bacteria</taxon>
        <taxon>Bacillati</taxon>
        <taxon>Bacillota</taxon>
        <taxon>Erysipelotrichia</taxon>
        <taxon>Erysipelotrichales</taxon>
        <taxon>Coprobacillaceae</taxon>
        <taxon>Kandleria</taxon>
    </lineage>
</organism>
<name>A0A0R2H4T2_9FIRM</name>
<dbReference type="InterPro" id="IPR004701">
    <property type="entry name" value="PTS_EIIA_man-typ"/>
</dbReference>
<evidence type="ECO:0000313" key="3">
    <source>
        <dbReference type="EMBL" id="KRN47406.1"/>
    </source>
</evidence>
<dbReference type="PROSITE" id="PS51096">
    <property type="entry name" value="PTS_EIIA_TYPE_4"/>
    <property type="match status" value="1"/>
</dbReference>
<dbReference type="EMBL" id="JQBL01000047">
    <property type="protein sequence ID" value="KRN47406.1"/>
    <property type="molecule type" value="Genomic_DNA"/>
</dbReference>
<reference evidence="3 4" key="1">
    <citation type="journal article" date="2015" name="Genome Announc.">
        <title>Expanding the biotechnology potential of lactobacilli through comparative genomics of 213 strains and associated genera.</title>
        <authorList>
            <person name="Sun Z."/>
            <person name="Harris H.M."/>
            <person name="McCann A."/>
            <person name="Guo C."/>
            <person name="Argimon S."/>
            <person name="Zhang W."/>
            <person name="Yang X."/>
            <person name="Jeffery I.B."/>
            <person name="Cooney J.C."/>
            <person name="Kagawa T.F."/>
            <person name="Liu W."/>
            <person name="Song Y."/>
            <person name="Salvetti E."/>
            <person name="Wrobel A."/>
            <person name="Rasinkangas P."/>
            <person name="Parkhill J."/>
            <person name="Rea M.C."/>
            <person name="O'Sullivan O."/>
            <person name="Ritari J."/>
            <person name="Douillard F.P."/>
            <person name="Paul Ross R."/>
            <person name="Yang R."/>
            <person name="Briner A.E."/>
            <person name="Felis G.E."/>
            <person name="de Vos W.M."/>
            <person name="Barrangou R."/>
            <person name="Klaenhammer T.R."/>
            <person name="Caufield P.W."/>
            <person name="Cui Y."/>
            <person name="Zhang H."/>
            <person name="O'Toole P.W."/>
        </authorList>
    </citation>
    <scope>NUCLEOTIDE SEQUENCE [LARGE SCALE GENOMIC DNA]</scope>
    <source>
        <strain evidence="3 4">DSM 20405</strain>
    </source>
</reference>
<dbReference type="InterPro" id="IPR051471">
    <property type="entry name" value="Bacterial_PTS_sugar_comp"/>
</dbReference>